<gene>
    <name evidence="2" type="ORF">CCMP2556_LOCUS34444</name>
</gene>
<feature type="region of interest" description="Disordered" evidence="1">
    <location>
        <begin position="381"/>
        <end position="408"/>
    </location>
</feature>
<feature type="compositionally biased region" description="Low complexity" evidence="1">
    <location>
        <begin position="359"/>
        <end position="370"/>
    </location>
</feature>
<comment type="caution">
    <text evidence="2">The sequence shown here is derived from an EMBL/GenBank/DDBJ whole genome shotgun (WGS) entry which is preliminary data.</text>
</comment>
<feature type="region of interest" description="Disordered" evidence="1">
    <location>
        <begin position="292"/>
        <end position="313"/>
    </location>
</feature>
<feature type="region of interest" description="Disordered" evidence="1">
    <location>
        <begin position="414"/>
        <end position="433"/>
    </location>
</feature>
<protein>
    <submittedName>
        <fullName evidence="2">Uncharacterized protein</fullName>
    </submittedName>
</protein>
<proteinExistence type="predicted"/>
<feature type="compositionally biased region" description="Low complexity" evidence="1">
    <location>
        <begin position="294"/>
        <end position="308"/>
    </location>
</feature>
<reference evidence="2 3" key="1">
    <citation type="submission" date="2024-02" db="EMBL/GenBank/DDBJ databases">
        <authorList>
            <person name="Chen Y."/>
            <person name="Shah S."/>
            <person name="Dougan E. K."/>
            <person name="Thang M."/>
            <person name="Chan C."/>
        </authorList>
    </citation>
    <scope>NUCLEOTIDE SEQUENCE [LARGE SCALE GENOMIC DNA]</scope>
</reference>
<dbReference type="Proteomes" id="UP001642484">
    <property type="component" value="Unassembled WGS sequence"/>
</dbReference>
<keyword evidence="3" id="KW-1185">Reference proteome</keyword>
<feature type="compositionally biased region" description="Polar residues" evidence="1">
    <location>
        <begin position="168"/>
        <end position="177"/>
    </location>
</feature>
<feature type="region of interest" description="Disordered" evidence="1">
    <location>
        <begin position="228"/>
        <end position="259"/>
    </location>
</feature>
<feature type="compositionally biased region" description="Acidic residues" evidence="1">
    <location>
        <begin position="228"/>
        <end position="240"/>
    </location>
</feature>
<feature type="compositionally biased region" description="Acidic residues" evidence="1">
    <location>
        <begin position="96"/>
        <end position="105"/>
    </location>
</feature>
<name>A0ABP0P1Z5_9DINO</name>
<evidence type="ECO:0000256" key="1">
    <source>
        <dbReference type="SAM" id="MobiDB-lite"/>
    </source>
</evidence>
<feature type="compositionally biased region" description="Low complexity" evidence="1">
    <location>
        <begin position="110"/>
        <end position="122"/>
    </location>
</feature>
<accession>A0ABP0P1Z5</accession>
<feature type="region of interest" description="Disordered" evidence="1">
    <location>
        <begin position="353"/>
        <end position="372"/>
    </location>
</feature>
<feature type="compositionally biased region" description="Low complexity" evidence="1">
    <location>
        <begin position="242"/>
        <end position="259"/>
    </location>
</feature>
<dbReference type="EMBL" id="CAXAMN010022473">
    <property type="protein sequence ID" value="CAK9070047.1"/>
    <property type="molecule type" value="Genomic_DNA"/>
</dbReference>
<feature type="region of interest" description="Disordered" evidence="1">
    <location>
        <begin position="76"/>
        <end position="194"/>
    </location>
</feature>
<evidence type="ECO:0000313" key="2">
    <source>
        <dbReference type="EMBL" id="CAK9070047.1"/>
    </source>
</evidence>
<organism evidence="2 3">
    <name type="scientific">Durusdinium trenchii</name>
    <dbReference type="NCBI Taxonomy" id="1381693"/>
    <lineage>
        <taxon>Eukaryota</taxon>
        <taxon>Sar</taxon>
        <taxon>Alveolata</taxon>
        <taxon>Dinophyceae</taxon>
        <taxon>Suessiales</taxon>
        <taxon>Symbiodiniaceae</taxon>
        <taxon>Durusdinium</taxon>
    </lineage>
</organism>
<evidence type="ECO:0000313" key="3">
    <source>
        <dbReference type="Proteomes" id="UP001642484"/>
    </source>
</evidence>
<feature type="compositionally biased region" description="Acidic residues" evidence="1">
    <location>
        <begin position="393"/>
        <end position="406"/>
    </location>
</feature>
<sequence length="598" mass="66961">MKRSSLERLADEQTEIWYVQENPKRKGSDSWKRYEEYKQAKTVGEALQLGSWKGDLKHDFDHRFLHFKEVQGAAKRAAKARATKATPCRESKAVPAEDEQGDPIEDQGMAESAEPAEPSSSSKRLAQELKRRRSAPRQDKESPQVWKKLKSKGILTENDADEAKEDLPQSSCASQPGPTVAERRPASPLQGEQLSVADLCSRPSDFHEVLSEVEQNARDFARECGLPEEEIASTVEDESTWEAVSAEEPPAEEAGSSAAPSLLDWPEEELVAAAEEPGCSALPPELDWPDEEVLAAAEEAGSSALPPELNWPDEEVLAVTKEVVAPISPDSQDADAEEIRLRCRCQMIKVKQEVEESSEPSAKASPVAVPTPTGDLRQIFQQQRESQSRADAEEGNEEEENEDDDTAEKQAFESAQELSLEQNRSERQLRQQQEQDLLHQGSLYPLECLDQGLMDCIITSADLITWIESVENRVLLYEYLQLRAKAIAWYKEPAQAYFDGRRNVMLSSIEQPGASEVLAKFLEEEMARTQDVQSSLLVQYLHSSGSCERHIYIYIIVFRQATTKEALYDMPDKGHYLPNLFNPHDDSLGQDGCVDIDE</sequence>